<keyword evidence="2" id="KW-1185">Reference proteome</keyword>
<reference evidence="1 2" key="1">
    <citation type="submission" date="2019-10" db="EMBL/GenBank/DDBJ databases">
        <title>A novel species.</title>
        <authorList>
            <person name="Gao J."/>
        </authorList>
    </citation>
    <scope>NUCLEOTIDE SEQUENCE [LARGE SCALE GENOMIC DNA]</scope>
    <source>
        <strain evidence="1 2">QMT-28</strain>
    </source>
</reference>
<dbReference type="Pfam" id="PF10946">
    <property type="entry name" value="DUF2625"/>
    <property type="match status" value="1"/>
</dbReference>
<accession>A0A5Q0LCQ0</accession>
<protein>
    <submittedName>
        <fullName evidence="1">DUF2625 family protein</fullName>
    </submittedName>
</protein>
<dbReference type="AlphaFoldDB" id="A0A5Q0LCQ0"/>
<evidence type="ECO:0000313" key="1">
    <source>
        <dbReference type="EMBL" id="QFZ74604.1"/>
    </source>
</evidence>
<sequence>MRDLTELTDVEEPAWPLLSEAISTSRVSLEVLPVEPAQARASLLQLQVTARSWLGAFVLNCGGVSLDSGWLRIYGSPGRGSPKGPPGIADVNEFPDRFDPVWRPDGGLVVGHDVLGGTYALNGPEPGAVGRPGGPGEVLYFAPDALRWEALGVGHAAWLSWLLEGGAEEFYDNLRWPGWRAETGPLPGSQGITFDPVLWSADARRDLPAARRRALHMTELLDLHRDVGLELDKIDPGFLGNFHP</sequence>
<dbReference type="RefSeq" id="WP_153288924.1">
    <property type="nucleotide sequence ID" value="NZ_CP045643.1"/>
</dbReference>
<organism evidence="1 2">
    <name type="scientific">Streptomyces fagopyri</name>
    <dbReference type="NCBI Taxonomy" id="2662397"/>
    <lineage>
        <taxon>Bacteria</taxon>
        <taxon>Bacillati</taxon>
        <taxon>Actinomycetota</taxon>
        <taxon>Actinomycetes</taxon>
        <taxon>Kitasatosporales</taxon>
        <taxon>Streptomycetaceae</taxon>
        <taxon>Streptomyces</taxon>
    </lineage>
</organism>
<dbReference type="NCBIfam" id="NF008496">
    <property type="entry name" value="PRK11408.1-3"/>
    <property type="match status" value="1"/>
</dbReference>
<dbReference type="Proteomes" id="UP000326179">
    <property type="component" value="Chromosome"/>
</dbReference>
<name>A0A5Q0LCQ0_9ACTN</name>
<dbReference type="KEGG" id="sfy:GFH48_16205"/>
<proteinExistence type="predicted"/>
<gene>
    <name evidence="1" type="ORF">GFH48_16205</name>
</gene>
<dbReference type="EMBL" id="CP045643">
    <property type="protein sequence ID" value="QFZ74604.1"/>
    <property type="molecule type" value="Genomic_DNA"/>
</dbReference>
<dbReference type="InterPro" id="IPR021239">
    <property type="entry name" value="DUF2625"/>
</dbReference>
<evidence type="ECO:0000313" key="2">
    <source>
        <dbReference type="Proteomes" id="UP000326179"/>
    </source>
</evidence>